<reference evidence="5 6" key="1">
    <citation type="submission" date="2024-03" db="EMBL/GenBank/DDBJ databases">
        <title>The genome assembly and annotation of the cricket Gryllus longicercus Weissman &amp; Gray.</title>
        <authorList>
            <person name="Szrajer S."/>
            <person name="Gray D."/>
            <person name="Ylla G."/>
        </authorList>
    </citation>
    <scope>NUCLEOTIDE SEQUENCE [LARGE SCALE GENOMIC DNA]</scope>
    <source>
        <strain evidence="5">DAG 2021-001</strain>
        <tissue evidence="5">Whole body minus gut</tissue>
    </source>
</reference>
<evidence type="ECO:0000256" key="1">
    <source>
        <dbReference type="ARBA" id="ARBA00004123"/>
    </source>
</evidence>
<dbReference type="SUPFAM" id="SSF48452">
    <property type="entry name" value="TPR-like"/>
    <property type="match status" value="1"/>
</dbReference>
<dbReference type="Gene3D" id="1.25.40.10">
    <property type="entry name" value="Tetratricopeptide repeat domain"/>
    <property type="match status" value="1"/>
</dbReference>
<dbReference type="GO" id="GO:0031491">
    <property type="term" value="F:nucleosome binding"/>
    <property type="evidence" value="ECO:0007669"/>
    <property type="project" value="TreeGrafter"/>
</dbReference>
<evidence type="ECO:0000313" key="6">
    <source>
        <dbReference type="Proteomes" id="UP001378592"/>
    </source>
</evidence>
<comment type="subcellular location">
    <subcellularLocation>
        <location evidence="1">Nucleus</location>
    </subcellularLocation>
</comment>
<keyword evidence="2" id="KW-0539">Nucleus</keyword>
<dbReference type="PANTHER" id="PTHR15502:SF7">
    <property type="entry name" value="CALCINEURIN-BINDING PROTEIN CABIN-1"/>
    <property type="match status" value="1"/>
</dbReference>
<keyword evidence="6" id="KW-1185">Reference proteome</keyword>
<feature type="region of interest" description="Disordered" evidence="4">
    <location>
        <begin position="433"/>
        <end position="460"/>
    </location>
</feature>
<evidence type="ECO:0000256" key="3">
    <source>
        <dbReference type="PROSITE-ProRule" id="PRU00339"/>
    </source>
</evidence>
<feature type="region of interest" description="Disordered" evidence="4">
    <location>
        <begin position="1"/>
        <end position="29"/>
    </location>
</feature>
<dbReference type="Pfam" id="PF13414">
    <property type="entry name" value="TPR_11"/>
    <property type="match status" value="1"/>
</dbReference>
<dbReference type="InterPro" id="IPR019734">
    <property type="entry name" value="TPR_rpt"/>
</dbReference>
<dbReference type="InterPro" id="IPR011990">
    <property type="entry name" value="TPR-like_helical_dom_sf"/>
</dbReference>
<feature type="region of interest" description="Disordered" evidence="4">
    <location>
        <begin position="322"/>
        <end position="352"/>
    </location>
</feature>
<feature type="compositionally biased region" description="Basic and acidic residues" evidence="4">
    <location>
        <begin position="433"/>
        <end position="450"/>
    </location>
</feature>
<dbReference type="GO" id="GO:0005634">
    <property type="term" value="C:nucleus"/>
    <property type="evidence" value="ECO:0007669"/>
    <property type="project" value="UniProtKB-SubCell"/>
</dbReference>
<name>A0AAN9VJI7_9ORTH</name>
<evidence type="ECO:0008006" key="7">
    <source>
        <dbReference type="Google" id="ProtNLM"/>
    </source>
</evidence>
<gene>
    <name evidence="5" type="ORF">R5R35_004909</name>
</gene>
<dbReference type="PROSITE" id="PS50005">
    <property type="entry name" value="TPR"/>
    <property type="match status" value="2"/>
</dbReference>
<comment type="caution">
    <text evidence="5">The sequence shown here is derived from an EMBL/GenBank/DDBJ whole genome shotgun (WGS) entry which is preliminary data.</text>
</comment>
<sequence>MLRFRALNQESSDESEGEEDAPTITREAQEQHAFSEYRTALSLLREKKIEEAKSLLKGILDGDILPEVDLDECAGHPLSVLKYSCLKNMGSILAQQGDYDNSLAHYMQAAKLDSNDVMLWYHLGSVALKLNHLELARDAFLEGLNYSPKNWECLNSLITVLYVLQDYMTCLVFISRAFELDFTFIKGHTIRDAILEECPSILSDSYLKEIDVGTKGVKCDAKICKEILQEVEELKTARQQKVHDDTVIKYVPMDDPIITMSWIALGKSLLNQHKVLEQRLVAPLKLLHDPEDIPLVKKEVQKEIEAIDNHCNEKTVVPEAIPHSGTESENQAEEVADFTSGQENDDGKGRKRRRNSLLYVAQWMWGEKRRSARVRSTVRREAEREECNLGETLQRILPHTLLPSTEKIKDMDIMKSNDDSMDTMDLYKLFENRENAESRDEKNSQQKVENEPSLNEEGYFGTPSEELDVKNFLNMHNYQDIIEIMSFFLQELYERWQLTWPQELIFLYLEIYKLLRQHVPFPQVLYSSETVEWLQKDGWMTLLYEELALDCWLNERLSEKKTERSVERRPVPIQEIGHLELLLTRFSSDHLLHTRLYWLKAHAYLNHGDIETATGCLDPLLRYLENLNEKDTGSKVVLKNCSHNNLISKESVQQLLTALFRNQNLSEVQYLYDEKRYEELIEVLKETFSYCQQPGLVANFNNSASDCPDRATQLAMLMDAHWQLKRYQDCFHWGEACCNEALHKYLNSDEKEQQKWATILEKLLSGMESCVRKAGLGVAAEAYPVIDALNAAIWLRWPQQQRRHWQLE</sequence>
<dbReference type="SMART" id="SM00028">
    <property type="entry name" value="TPR"/>
    <property type="match status" value="4"/>
</dbReference>
<dbReference type="PANTHER" id="PTHR15502">
    <property type="entry name" value="CALCINEURIN-BINDING PROTEIN CABIN 1-RELATED"/>
    <property type="match status" value="1"/>
</dbReference>
<proteinExistence type="predicted"/>
<accession>A0AAN9VJI7</accession>
<dbReference type="Proteomes" id="UP001378592">
    <property type="component" value="Unassembled WGS sequence"/>
</dbReference>
<dbReference type="EMBL" id="JAZDUA010000248">
    <property type="protein sequence ID" value="KAK7862955.1"/>
    <property type="molecule type" value="Genomic_DNA"/>
</dbReference>
<evidence type="ECO:0000256" key="2">
    <source>
        <dbReference type="ARBA" id="ARBA00023242"/>
    </source>
</evidence>
<evidence type="ECO:0000256" key="4">
    <source>
        <dbReference type="SAM" id="MobiDB-lite"/>
    </source>
</evidence>
<protein>
    <recommendedName>
        <fullName evidence="7">Calcineurin-binding protein cabin-1</fullName>
    </recommendedName>
</protein>
<feature type="repeat" description="TPR" evidence="3">
    <location>
        <begin position="117"/>
        <end position="150"/>
    </location>
</feature>
<organism evidence="5 6">
    <name type="scientific">Gryllus longicercus</name>
    <dbReference type="NCBI Taxonomy" id="2509291"/>
    <lineage>
        <taxon>Eukaryota</taxon>
        <taxon>Metazoa</taxon>
        <taxon>Ecdysozoa</taxon>
        <taxon>Arthropoda</taxon>
        <taxon>Hexapoda</taxon>
        <taxon>Insecta</taxon>
        <taxon>Pterygota</taxon>
        <taxon>Neoptera</taxon>
        <taxon>Polyneoptera</taxon>
        <taxon>Orthoptera</taxon>
        <taxon>Ensifera</taxon>
        <taxon>Gryllidea</taxon>
        <taxon>Grylloidea</taxon>
        <taxon>Gryllidae</taxon>
        <taxon>Gryllinae</taxon>
        <taxon>Gryllus</taxon>
    </lineage>
</organism>
<keyword evidence="3" id="KW-0802">TPR repeat</keyword>
<dbReference type="GO" id="GO:0006325">
    <property type="term" value="P:chromatin organization"/>
    <property type="evidence" value="ECO:0007669"/>
    <property type="project" value="InterPro"/>
</dbReference>
<dbReference type="AlphaFoldDB" id="A0AAN9VJI7"/>
<feature type="compositionally biased region" description="Acidic residues" evidence="4">
    <location>
        <begin position="11"/>
        <end position="21"/>
    </location>
</feature>
<evidence type="ECO:0000313" key="5">
    <source>
        <dbReference type="EMBL" id="KAK7862955.1"/>
    </source>
</evidence>
<feature type="repeat" description="TPR" evidence="3">
    <location>
        <begin position="83"/>
        <end position="116"/>
    </location>
</feature>
<dbReference type="InterPro" id="IPR033053">
    <property type="entry name" value="Hir3/CABIN1"/>
</dbReference>